<dbReference type="HOGENOM" id="CLU_054193_4_0_12"/>
<dbReference type="eggNOG" id="COG1876">
    <property type="taxonomic scope" value="Bacteria"/>
</dbReference>
<name>F4LN94_TREBD</name>
<keyword evidence="4" id="KW-1185">Reference proteome</keyword>
<reference evidence="4" key="1">
    <citation type="submission" date="2011-04" db="EMBL/GenBank/DDBJ databases">
        <title>The complete genome of Treponema brennaborense DSM 12168.</title>
        <authorList>
            <person name="Lucas S."/>
            <person name="Han J."/>
            <person name="Lapidus A."/>
            <person name="Bruce D."/>
            <person name="Goodwin L."/>
            <person name="Pitluck S."/>
            <person name="Peters L."/>
            <person name="Kyrpides N."/>
            <person name="Mavromatis K."/>
            <person name="Ivanova N."/>
            <person name="Mikhailova N."/>
            <person name="Pagani I."/>
            <person name="Teshima H."/>
            <person name="Detter J.C."/>
            <person name="Tapia R."/>
            <person name="Han C."/>
            <person name="Land M."/>
            <person name="Hauser L."/>
            <person name="Markowitz V."/>
            <person name="Cheng J.-F."/>
            <person name="Hugenholtz P."/>
            <person name="Woyke T."/>
            <person name="Wu D."/>
            <person name="Gronow S."/>
            <person name="Wellnitz S."/>
            <person name="Brambilla E."/>
            <person name="Klenk H.-P."/>
            <person name="Eisen J.A."/>
        </authorList>
    </citation>
    <scope>NUCLEOTIDE SEQUENCE [LARGE SCALE GENOMIC DNA]</scope>
    <source>
        <strain evidence="4">DSM 12168 / CIP 105900 / DD5/3</strain>
    </source>
</reference>
<dbReference type="KEGG" id="tbe:Trebr_1435"/>
<accession>F4LN94</accession>
<sequence>MKISAAVLFLICIPMFVSCSKFRSAGESRVPAPADQPDPVVSADSGTQSLSPELQKLQRVLAALPERTQQGIRNGDPGEFLADLHAVLAADTYDLLRLVDKKHFLAADYAPADIVPLVKNPHYAISRGDLALRKPAEAALVLMADAAKADGITLLASSTYRSYAYQEIVYARNVREMGKEAADRESAAPGTSQHQLGAVVDFGSISDEFAETAAGRWLDANAARFGWSLSFPQGYEDVTGYRWECWHFRYVGVPAVEFQRKWFSNIQQFMLEFIDAWRADSDSIG</sequence>
<dbReference type="PANTHER" id="PTHR34385">
    <property type="entry name" value="D-ALANYL-D-ALANINE CARBOXYPEPTIDASE"/>
    <property type="match status" value="1"/>
</dbReference>
<protein>
    <submittedName>
        <fullName evidence="3">Peptidase M15B and M15C DD-carboxypeptidase VanY/endolysin</fullName>
    </submittedName>
</protein>
<dbReference type="Proteomes" id="UP000006546">
    <property type="component" value="Chromosome"/>
</dbReference>
<gene>
    <name evidence="3" type="ordered locus">Trebr_1435</name>
</gene>
<feature type="region of interest" description="Disordered" evidence="1">
    <location>
        <begin position="27"/>
        <end position="49"/>
    </location>
</feature>
<dbReference type="GO" id="GO:0006508">
    <property type="term" value="P:proteolysis"/>
    <property type="evidence" value="ECO:0007669"/>
    <property type="project" value="InterPro"/>
</dbReference>
<dbReference type="GO" id="GO:0008233">
    <property type="term" value="F:peptidase activity"/>
    <property type="evidence" value="ECO:0007669"/>
    <property type="project" value="InterPro"/>
</dbReference>
<dbReference type="InterPro" id="IPR003709">
    <property type="entry name" value="VanY-like_core_dom"/>
</dbReference>
<dbReference type="STRING" id="906968.Trebr_1435"/>
<dbReference type="SUPFAM" id="SSF55166">
    <property type="entry name" value="Hedgehog/DD-peptidase"/>
    <property type="match status" value="1"/>
</dbReference>
<feature type="domain" description="D-alanyl-D-alanine carboxypeptidase-like core" evidence="2">
    <location>
        <begin position="131"/>
        <end position="252"/>
    </location>
</feature>
<dbReference type="RefSeq" id="WP_013758564.1">
    <property type="nucleotide sequence ID" value="NC_015500.1"/>
</dbReference>
<dbReference type="InterPro" id="IPR052179">
    <property type="entry name" value="DD-CPase-like"/>
</dbReference>
<dbReference type="Gene3D" id="3.30.1380.10">
    <property type="match status" value="1"/>
</dbReference>
<evidence type="ECO:0000313" key="3">
    <source>
        <dbReference type="EMBL" id="AEE16859.1"/>
    </source>
</evidence>
<dbReference type="CDD" id="cd14852">
    <property type="entry name" value="LD-carboxypeptidase"/>
    <property type="match status" value="1"/>
</dbReference>
<feature type="compositionally biased region" description="Low complexity" evidence="1">
    <location>
        <begin position="30"/>
        <end position="44"/>
    </location>
</feature>
<dbReference type="AlphaFoldDB" id="F4LN94"/>
<dbReference type="InterPro" id="IPR058193">
    <property type="entry name" value="VanY/YodJ_core_dom"/>
</dbReference>
<dbReference type="PROSITE" id="PS51257">
    <property type="entry name" value="PROKAR_LIPOPROTEIN"/>
    <property type="match status" value="1"/>
</dbReference>
<dbReference type="EMBL" id="CP002696">
    <property type="protein sequence ID" value="AEE16859.1"/>
    <property type="molecule type" value="Genomic_DNA"/>
</dbReference>
<evidence type="ECO:0000256" key="1">
    <source>
        <dbReference type="SAM" id="MobiDB-lite"/>
    </source>
</evidence>
<dbReference type="Pfam" id="PF02557">
    <property type="entry name" value="VanY"/>
    <property type="match status" value="1"/>
</dbReference>
<evidence type="ECO:0000313" key="4">
    <source>
        <dbReference type="Proteomes" id="UP000006546"/>
    </source>
</evidence>
<proteinExistence type="predicted"/>
<dbReference type="PANTHER" id="PTHR34385:SF1">
    <property type="entry name" value="PEPTIDOGLYCAN L-ALANYL-D-GLUTAMATE ENDOPEPTIDASE CWLK"/>
    <property type="match status" value="1"/>
</dbReference>
<organism evidence="3 4">
    <name type="scientific">Treponema brennaborense (strain DSM 12168 / CIP 105900 / DD5/3)</name>
    <dbReference type="NCBI Taxonomy" id="906968"/>
    <lineage>
        <taxon>Bacteria</taxon>
        <taxon>Pseudomonadati</taxon>
        <taxon>Spirochaetota</taxon>
        <taxon>Spirochaetia</taxon>
        <taxon>Spirochaetales</taxon>
        <taxon>Treponemataceae</taxon>
        <taxon>Treponema</taxon>
    </lineage>
</organism>
<dbReference type="InterPro" id="IPR009045">
    <property type="entry name" value="Zn_M74/Hedgehog-like"/>
</dbReference>
<evidence type="ECO:0000259" key="2">
    <source>
        <dbReference type="Pfam" id="PF02557"/>
    </source>
</evidence>